<keyword evidence="2" id="KW-1185">Reference proteome</keyword>
<name>A0ABT7HBK8_9GAMM</name>
<dbReference type="RefSeq" id="WP_219866586.1">
    <property type="nucleotide sequence ID" value="NZ_JASSQD010000001.1"/>
</dbReference>
<gene>
    <name evidence="1" type="ORF">QQF73_04830</name>
</gene>
<accession>A0ABT7HBK8</accession>
<evidence type="ECO:0000313" key="1">
    <source>
        <dbReference type="EMBL" id="MDK9556941.1"/>
    </source>
</evidence>
<dbReference type="Gene3D" id="3.40.50.10600">
    <property type="entry name" value="SpoIIaa-like domains"/>
    <property type="match status" value="1"/>
</dbReference>
<dbReference type="EMBL" id="JASSQD010000001">
    <property type="protein sequence ID" value="MDK9556941.1"/>
    <property type="molecule type" value="Genomic_DNA"/>
</dbReference>
<protein>
    <submittedName>
        <fullName evidence="1">STAS/SEC14 domain-containing protein</fullName>
    </submittedName>
</protein>
<dbReference type="InterPro" id="IPR036513">
    <property type="entry name" value="STAS_dom_sf"/>
</dbReference>
<organism evidence="1 2">
    <name type="scientific">Marinobacter albus</name>
    <dbReference type="NCBI Taxonomy" id="3030833"/>
    <lineage>
        <taxon>Bacteria</taxon>
        <taxon>Pseudomonadati</taxon>
        <taxon>Pseudomonadota</taxon>
        <taxon>Gammaproteobacteria</taxon>
        <taxon>Pseudomonadales</taxon>
        <taxon>Marinobacteraceae</taxon>
        <taxon>Marinobacter</taxon>
    </lineage>
</organism>
<dbReference type="InterPro" id="IPR038396">
    <property type="entry name" value="SpoIIAA-like_sf"/>
</dbReference>
<evidence type="ECO:0000313" key="2">
    <source>
        <dbReference type="Proteomes" id="UP001223547"/>
    </source>
</evidence>
<dbReference type="SUPFAM" id="SSF52091">
    <property type="entry name" value="SpoIIaa-like"/>
    <property type="match status" value="1"/>
</dbReference>
<dbReference type="Proteomes" id="UP001223547">
    <property type="component" value="Unassembled WGS sequence"/>
</dbReference>
<reference evidence="1 2" key="1">
    <citation type="submission" date="2023-05" db="EMBL/GenBank/DDBJ databases">
        <title>Marinobacter albus sp. nov., a marine bacterium isolated from sand in a coastal intertidal zone of huludao.</title>
        <authorList>
            <person name="Deng T."/>
        </authorList>
    </citation>
    <scope>NUCLEOTIDE SEQUENCE [LARGE SCALE GENOMIC DNA]</scope>
    <source>
        <strain evidence="1 2">M216</strain>
    </source>
</reference>
<proteinExistence type="predicted"/>
<dbReference type="InterPro" id="IPR021866">
    <property type="entry name" value="SpoIIAA-like"/>
</dbReference>
<comment type="caution">
    <text evidence="1">The sequence shown here is derived from an EMBL/GenBank/DDBJ whole genome shotgun (WGS) entry which is preliminary data.</text>
</comment>
<sequence length="126" mass="14344">MTLTRHGLSIGIDRVGDDVFLALKAQGRLTHEDFKVISPMIDGALAGIEKRKVKVLFDVRDLEGWEIRAAWDDFNLSLKHGLQIDKIAVFGHKVWQDNIAKVANWFMAGDLKFFEHEADALRWLKG</sequence>
<dbReference type="Pfam" id="PF11964">
    <property type="entry name" value="SpoIIAA-like"/>
    <property type="match status" value="1"/>
</dbReference>